<proteinExistence type="predicted"/>
<dbReference type="Proteomes" id="UP000325440">
    <property type="component" value="Unassembled WGS sequence"/>
</dbReference>
<sequence>MPPKRSLPVKKIGYNLTYTKFKDIKEFYRIEIYYLILDRITQAIKDKFNENDLKILNSINNILVNKNLNVSDIQEVRAVYGFDVNELMSKIIVFNRMFINVFKLFLTVPMNSASCERSSSCLRRLKIYLRTTMDQINRSNLKK</sequence>
<dbReference type="AlphaFoldDB" id="A0A5E4ML49"/>
<protein>
    <recommendedName>
        <fullName evidence="3">HAT, C-terminal dimerisation domain</fullName>
    </recommendedName>
</protein>
<evidence type="ECO:0008006" key="3">
    <source>
        <dbReference type="Google" id="ProtNLM"/>
    </source>
</evidence>
<dbReference type="EMBL" id="CABPRJ010000950">
    <property type="protein sequence ID" value="VVC31651.1"/>
    <property type="molecule type" value="Genomic_DNA"/>
</dbReference>
<name>A0A5E4ML49_9HEMI</name>
<evidence type="ECO:0000313" key="1">
    <source>
        <dbReference type="EMBL" id="VVC31651.1"/>
    </source>
</evidence>
<dbReference type="OrthoDB" id="6602708at2759"/>
<accession>A0A5E4ML49</accession>
<gene>
    <name evidence="1" type="ORF">CINCED_3A007779</name>
</gene>
<keyword evidence="2" id="KW-1185">Reference proteome</keyword>
<reference evidence="1 2" key="1">
    <citation type="submission" date="2019-08" db="EMBL/GenBank/DDBJ databases">
        <authorList>
            <person name="Alioto T."/>
            <person name="Alioto T."/>
            <person name="Gomez Garrido J."/>
        </authorList>
    </citation>
    <scope>NUCLEOTIDE SEQUENCE [LARGE SCALE GENOMIC DNA]</scope>
</reference>
<organism evidence="1 2">
    <name type="scientific">Cinara cedri</name>
    <dbReference type="NCBI Taxonomy" id="506608"/>
    <lineage>
        <taxon>Eukaryota</taxon>
        <taxon>Metazoa</taxon>
        <taxon>Ecdysozoa</taxon>
        <taxon>Arthropoda</taxon>
        <taxon>Hexapoda</taxon>
        <taxon>Insecta</taxon>
        <taxon>Pterygota</taxon>
        <taxon>Neoptera</taxon>
        <taxon>Paraneoptera</taxon>
        <taxon>Hemiptera</taxon>
        <taxon>Sternorrhyncha</taxon>
        <taxon>Aphidomorpha</taxon>
        <taxon>Aphidoidea</taxon>
        <taxon>Aphididae</taxon>
        <taxon>Lachninae</taxon>
        <taxon>Cinara</taxon>
    </lineage>
</organism>
<evidence type="ECO:0000313" key="2">
    <source>
        <dbReference type="Proteomes" id="UP000325440"/>
    </source>
</evidence>